<dbReference type="InterPro" id="IPR027417">
    <property type="entry name" value="P-loop_NTPase"/>
</dbReference>
<dbReference type="EMBL" id="WNDX01000003">
    <property type="protein sequence ID" value="KAF1048638.1"/>
    <property type="molecule type" value="Genomic_DNA"/>
</dbReference>
<sequence>MNQPLHLNPDHYLGTPRIWTPERNQQAWEACYRDLETFLQRHAGAATLYIVCGIQGGGKSSWIRDNLHTLAAPAVVLDAALPGARHRARAVTLAGIYGCRAEAVWINTPLETALSWNRLRPADEQVPEEAIHAVSENFEPPTLEEGFADVHEVRRS</sequence>
<name>A0A7V8G0C3_9BURK</name>
<accession>A0A7V8G0C3</accession>
<comment type="caution">
    <text evidence="1">The sequence shown here is derived from an EMBL/GenBank/DDBJ whole genome shotgun (WGS) entry which is preliminary data.</text>
</comment>
<dbReference type="Pfam" id="PF13671">
    <property type="entry name" value="AAA_33"/>
    <property type="match status" value="1"/>
</dbReference>
<evidence type="ECO:0000313" key="1">
    <source>
        <dbReference type="EMBL" id="KAF1048638.1"/>
    </source>
</evidence>
<dbReference type="SUPFAM" id="SSF52540">
    <property type="entry name" value="P-loop containing nucleoside triphosphate hydrolases"/>
    <property type="match status" value="1"/>
</dbReference>
<gene>
    <name evidence="1" type="ORF">GAK35_00188</name>
</gene>
<dbReference type="AlphaFoldDB" id="A0A7V8G0C3"/>
<dbReference type="Proteomes" id="UP000462435">
    <property type="component" value="Unassembled WGS sequence"/>
</dbReference>
<proteinExistence type="predicted"/>
<evidence type="ECO:0008006" key="3">
    <source>
        <dbReference type="Google" id="ProtNLM"/>
    </source>
</evidence>
<reference evidence="2" key="1">
    <citation type="journal article" date="2020" name="MBio">
        <title>Horizontal gene transfer to a defensive symbiont with a reduced genome amongst a multipartite beetle microbiome.</title>
        <authorList>
            <person name="Waterworth S.C."/>
            <person name="Florez L.V."/>
            <person name="Rees E.R."/>
            <person name="Hertweck C."/>
            <person name="Kaltenpoth M."/>
            <person name="Kwan J.C."/>
        </authorList>
    </citation>
    <scope>NUCLEOTIDE SEQUENCE [LARGE SCALE GENOMIC DNA]</scope>
</reference>
<dbReference type="Gene3D" id="3.40.50.300">
    <property type="entry name" value="P-loop containing nucleotide triphosphate hydrolases"/>
    <property type="match status" value="1"/>
</dbReference>
<protein>
    <recommendedName>
        <fullName evidence="3">Kinase</fullName>
    </recommendedName>
</protein>
<organism evidence="1 2">
    <name type="scientific">Herbaspirillum frisingense</name>
    <dbReference type="NCBI Taxonomy" id="92645"/>
    <lineage>
        <taxon>Bacteria</taxon>
        <taxon>Pseudomonadati</taxon>
        <taxon>Pseudomonadota</taxon>
        <taxon>Betaproteobacteria</taxon>
        <taxon>Burkholderiales</taxon>
        <taxon>Oxalobacteraceae</taxon>
        <taxon>Herbaspirillum</taxon>
    </lineage>
</organism>
<evidence type="ECO:0000313" key="2">
    <source>
        <dbReference type="Proteomes" id="UP000462435"/>
    </source>
</evidence>